<feature type="transmembrane region" description="Helical" evidence="6">
    <location>
        <begin position="15"/>
        <end position="34"/>
    </location>
</feature>
<sequence length="297" mass="32946">MQYSPPSFFKQGPDVWVRLVFFSLLSIALLIVDARFQTLDVVRQAVAVALYPFQRVVLLPGTMWNETTVFFESKTEFQREADDLARQRIEMSQVTTRATQLAEENAQLRRMLGASARVRVPSVLVEVLYEVRDAFSRRLIVDKGSQHGLAAGMPLIDDGGVVGQVVRVSLLTSEVALLTDRDQMVPVQVLRNGVRSVAFGDEAPGRLGLRFMASDIDVQVGDDLVTSGLDGIYPAGLPVGKVDTVERDGSSGFARILAKPVARLDRYRHFLVLQTVQSELPALPAAEEVRRRQARRP</sequence>
<dbReference type="GO" id="GO:0008360">
    <property type="term" value="P:regulation of cell shape"/>
    <property type="evidence" value="ECO:0007669"/>
    <property type="project" value="UniProtKB-KW"/>
</dbReference>
<evidence type="ECO:0000313" key="8">
    <source>
        <dbReference type="EMBL" id="QEI08941.1"/>
    </source>
</evidence>
<dbReference type="PIRSF" id="PIRSF038471">
    <property type="entry name" value="MreC"/>
    <property type="match status" value="1"/>
</dbReference>
<evidence type="ECO:0000256" key="1">
    <source>
        <dbReference type="ARBA" id="ARBA00009369"/>
    </source>
</evidence>
<dbReference type="InterPro" id="IPR055342">
    <property type="entry name" value="MreC_beta-barrel_core"/>
</dbReference>
<dbReference type="OrthoDB" id="9808025at2"/>
<dbReference type="Gene3D" id="2.40.10.340">
    <property type="entry name" value="Rod shape-determining protein MreC, domain 1"/>
    <property type="match status" value="1"/>
</dbReference>
<dbReference type="GO" id="GO:0005886">
    <property type="term" value="C:plasma membrane"/>
    <property type="evidence" value="ECO:0007669"/>
    <property type="project" value="TreeGrafter"/>
</dbReference>
<keyword evidence="3 5" id="KW-0133">Cell shape</keyword>
<dbReference type="InterPro" id="IPR042175">
    <property type="entry name" value="Cell/Rod_MreC_2"/>
</dbReference>
<feature type="domain" description="Rod shape-determining protein MreC beta-barrel core" evidence="7">
    <location>
        <begin position="127"/>
        <end position="274"/>
    </location>
</feature>
<organism evidence="8 9">
    <name type="scientific">Pigmentiphaga aceris</name>
    <dbReference type="NCBI Taxonomy" id="1940612"/>
    <lineage>
        <taxon>Bacteria</taxon>
        <taxon>Pseudomonadati</taxon>
        <taxon>Pseudomonadota</taxon>
        <taxon>Betaproteobacteria</taxon>
        <taxon>Burkholderiales</taxon>
        <taxon>Alcaligenaceae</taxon>
        <taxon>Pigmentiphaga</taxon>
    </lineage>
</organism>
<evidence type="ECO:0000256" key="6">
    <source>
        <dbReference type="SAM" id="Phobius"/>
    </source>
</evidence>
<dbReference type="Pfam" id="PF04085">
    <property type="entry name" value="MreC"/>
    <property type="match status" value="1"/>
</dbReference>
<comment type="similarity">
    <text evidence="1 5">Belongs to the MreC family.</text>
</comment>
<dbReference type="Proteomes" id="UP000325161">
    <property type="component" value="Chromosome"/>
</dbReference>
<keyword evidence="9" id="KW-1185">Reference proteome</keyword>
<accession>A0A5C0B7A0</accession>
<protein>
    <recommendedName>
        <fullName evidence="2 5">Cell shape-determining protein MreC</fullName>
    </recommendedName>
    <alternativeName>
        <fullName evidence="4 5">Cell shape protein MreC</fullName>
    </alternativeName>
</protein>
<dbReference type="KEGG" id="pacr:FXN63_26110"/>
<gene>
    <name evidence="8" type="primary">mreC</name>
    <name evidence="8" type="ORF">FXN63_26110</name>
</gene>
<proteinExistence type="inferred from homology"/>
<evidence type="ECO:0000256" key="4">
    <source>
        <dbReference type="ARBA" id="ARBA00032089"/>
    </source>
</evidence>
<evidence type="ECO:0000313" key="9">
    <source>
        <dbReference type="Proteomes" id="UP000325161"/>
    </source>
</evidence>
<dbReference type="InterPro" id="IPR042177">
    <property type="entry name" value="Cell/Rod_1"/>
</dbReference>
<keyword evidence="6" id="KW-0472">Membrane</keyword>
<evidence type="ECO:0000256" key="3">
    <source>
        <dbReference type="ARBA" id="ARBA00022960"/>
    </source>
</evidence>
<keyword evidence="6" id="KW-1133">Transmembrane helix</keyword>
<evidence type="ECO:0000256" key="2">
    <source>
        <dbReference type="ARBA" id="ARBA00013855"/>
    </source>
</evidence>
<dbReference type="PANTHER" id="PTHR34138">
    <property type="entry name" value="CELL SHAPE-DETERMINING PROTEIN MREC"/>
    <property type="match status" value="1"/>
</dbReference>
<evidence type="ECO:0000259" key="7">
    <source>
        <dbReference type="Pfam" id="PF04085"/>
    </source>
</evidence>
<dbReference type="InterPro" id="IPR007221">
    <property type="entry name" value="MreC"/>
</dbReference>
<keyword evidence="6" id="KW-0812">Transmembrane</keyword>
<dbReference type="RefSeq" id="WP_148818570.1">
    <property type="nucleotide sequence ID" value="NZ_CP043046.1"/>
</dbReference>
<reference evidence="8 9" key="1">
    <citation type="submission" date="2019-08" db="EMBL/GenBank/DDBJ databases">
        <title>Amphibian skin-associated Pigmentiphaga: genome sequence and occurrence across geography and hosts.</title>
        <authorList>
            <person name="Bletz M.C."/>
            <person name="Bunk B."/>
            <person name="Sproeer C."/>
            <person name="Biwer P."/>
            <person name="Reiter S."/>
            <person name="Rabemananjara F.C.E."/>
            <person name="Schulz S."/>
            <person name="Overmann J."/>
            <person name="Vences M."/>
        </authorList>
    </citation>
    <scope>NUCLEOTIDE SEQUENCE [LARGE SCALE GENOMIC DNA]</scope>
    <source>
        <strain evidence="8 9">Mada1488</strain>
    </source>
</reference>
<name>A0A5C0B7A0_9BURK</name>
<comment type="function">
    <text evidence="5">Involved in formation and maintenance of cell shape.</text>
</comment>
<dbReference type="PANTHER" id="PTHR34138:SF1">
    <property type="entry name" value="CELL SHAPE-DETERMINING PROTEIN MREC"/>
    <property type="match status" value="1"/>
</dbReference>
<dbReference type="NCBIfam" id="TIGR00219">
    <property type="entry name" value="mreC"/>
    <property type="match status" value="1"/>
</dbReference>
<evidence type="ECO:0000256" key="5">
    <source>
        <dbReference type="PIRNR" id="PIRNR038471"/>
    </source>
</evidence>
<dbReference type="EMBL" id="CP043046">
    <property type="protein sequence ID" value="QEI08941.1"/>
    <property type="molecule type" value="Genomic_DNA"/>
</dbReference>
<dbReference type="AlphaFoldDB" id="A0A5C0B7A0"/>
<dbReference type="Gene3D" id="2.40.10.350">
    <property type="entry name" value="Rod shape-determining protein MreC, domain 2"/>
    <property type="match status" value="1"/>
</dbReference>